<name>A0AAV4B7J9_9GAST</name>
<keyword evidence="2 3" id="KW-0812">Transmembrane</keyword>
<dbReference type="EMBL" id="BLXT01004610">
    <property type="protein sequence ID" value="GFO15472.1"/>
    <property type="molecule type" value="Genomic_DNA"/>
</dbReference>
<reference evidence="3 4" key="1">
    <citation type="journal article" date="2021" name="Elife">
        <title>Chloroplast acquisition without the gene transfer in kleptoplastic sea slugs, Plakobranchus ocellatus.</title>
        <authorList>
            <person name="Maeda T."/>
            <person name="Takahashi S."/>
            <person name="Yoshida T."/>
            <person name="Shimamura S."/>
            <person name="Takaki Y."/>
            <person name="Nagai Y."/>
            <person name="Toyoda A."/>
            <person name="Suzuki Y."/>
            <person name="Arimoto A."/>
            <person name="Ishii H."/>
            <person name="Satoh N."/>
            <person name="Nishiyama T."/>
            <person name="Hasebe M."/>
            <person name="Maruyama T."/>
            <person name="Minagawa J."/>
            <person name="Obokata J."/>
            <person name="Shigenobu S."/>
        </authorList>
    </citation>
    <scope>NUCLEOTIDE SEQUENCE [LARGE SCALE GENOMIC DNA]</scope>
</reference>
<sequence>MPGSPYQSDVIEKSWKKLHLAQAARQAAVSSLKISCIFFLLFVDLSYAFISGLFLAAHPLIWFIELSVAILLVFQIISNGLVLCRYFWAYLFGSAVNVTDDQRRLMAIPINDRSFRTPQRTLPGSSTQVYTASPNIDGFDTPQFNTSAGFTSLSHSPSQLYGNTSLHSSSFLSPHSSMHSTPSFQRSFNASFNSSLDKSLNVSGLSQSSDRYEHDRSSVRSRRSASVPVSTRSSRYARITDVDTLNKYINQEEEKELNRSQASPENLSSGNMSFWTYGSNPSDFLHILRRFAYQLSPTSSATPTLNSSSDQIDNRGVGEAWIKYGVSEDELYKWMEKLRKWLSFTIISRLNAEIEEVNSTLQKIGCEDTQIGEVGVSTLKQLALTKGNFVPTLNALVPYLDHTANQEYLRKRIRDLSTGSISAFTWDKGGDYGKTWASHLPTDASLVMHLFCCYLDSRLPAEPKYPDGTSFTAQHFLKTPDKPNLERKENIIIYQSNINPPHFQVVIGSQTYNLSQGRNNMFQAILLFLYHIRVKESGMLGRVNLGMSGLNMLWIFD</sequence>
<dbReference type="PANTHER" id="PTHR21780">
    <property type="entry name" value="TRANSMEMBRANE PROTEIN 209"/>
    <property type="match status" value="1"/>
</dbReference>
<evidence type="ECO:0000313" key="4">
    <source>
        <dbReference type="Proteomes" id="UP000735302"/>
    </source>
</evidence>
<dbReference type="PANTHER" id="PTHR21780:SF0">
    <property type="entry name" value="TRANSMEMBRANE PROTEIN 209"/>
    <property type="match status" value="1"/>
</dbReference>
<evidence type="ECO:0000256" key="1">
    <source>
        <dbReference type="SAM" id="MobiDB-lite"/>
    </source>
</evidence>
<keyword evidence="4" id="KW-1185">Reference proteome</keyword>
<comment type="caution">
    <text evidence="3">The sequence shown here is derived from an EMBL/GenBank/DDBJ whole genome shotgun (WGS) entry which is preliminary data.</text>
</comment>
<dbReference type="GO" id="GO:0016020">
    <property type="term" value="C:membrane"/>
    <property type="evidence" value="ECO:0007669"/>
    <property type="project" value="TreeGrafter"/>
</dbReference>
<keyword evidence="2" id="KW-1133">Transmembrane helix</keyword>
<dbReference type="AlphaFoldDB" id="A0AAV4B7J9"/>
<feature type="transmembrane region" description="Helical" evidence="2">
    <location>
        <begin position="34"/>
        <end position="54"/>
    </location>
</feature>
<keyword evidence="2" id="KW-0472">Membrane</keyword>
<accession>A0AAV4B7J9</accession>
<dbReference type="InterPro" id="IPR019176">
    <property type="entry name" value="Cytochrome_B561-rel"/>
</dbReference>
<gene>
    <name evidence="3" type="ORF">PoB_004197700</name>
</gene>
<protein>
    <submittedName>
        <fullName evidence="3">Transmembrane protein 209-like</fullName>
    </submittedName>
</protein>
<feature type="transmembrane region" description="Helical" evidence="2">
    <location>
        <begin position="60"/>
        <end position="84"/>
    </location>
</feature>
<evidence type="ECO:0000313" key="3">
    <source>
        <dbReference type="EMBL" id="GFO15472.1"/>
    </source>
</evidence>
<dbReference type="Pfam" id="PF09786">
    <property type="entry name" value="CytochromB561_N"/>
    <property type="match status" value="1"/>
</dbReference>
<dbReference type="Proteomes" id="UP000735302">
    <property type="component" value="Unassembled WGS sequence"/>
</dbReference>
<proteinExistence type="predicted"/>
<organism evidence="3 4">
    <name type="scientific">Plakobranchus ocellatus</name>
    <dbReference type="NCBI Taxonomy" id="259542"/>
    <lineage>
        <taxon>Eukaryota</taxon>
        <taxon>Metazoa</taxon>
        <taxon>Spiralia</taxon>
        <taxon>Lophotrochozoa</taxon>
        <taxon>Mollusca</taxon>
        <taxon>Gastropoda</taxon>
        <taxon>Heterobranchia</taxon>
        <taxon>Euthyneura</taxon>
        <taxon>Panpulmonata</taxon>
        <taxon>Sacoglossa</taxon>
        <taxon>Placobranchoidea</taxon>
        <taxon>Plakobranchidae</taxon>
        <taxon>Plakobranchus</taxon>
    </lineage>
</organism>
<evidence type="ECO:0000256" key="2">
    <source>
        <dbReference type="SAM" id="Phobius"/>
    </source>
</evidence>
<feature type="region of interest" description="Disordered" evidence="1">
    <location>
        <begin position="202"/>
        <end position="233"/>
    </location>
</feature>
<feature type="compositionally biased region" description="Low complexity" evidence="1">
    <location>
        <begin position="224"/>
        <end position="233"/>
    </location>
</feature>